<proteinExistence type="predicted"/>
<dbReference type="Proteomes" id="UP000070544">
    <property type="component" value="Unassembled WGS sequence"/>
</dbReference>
<name>A0A139A887_GONPJ</name>
<evidence type="ECO:0000313" key="2">
    <source>
        <dbReference type="Proteomes" id="UP000070544"/>
    </source>
</evidence>
<evidence type="ECO:0000313" key="1">
    <source>
        <dbReference type="EMBL" id="KXS13012.1"/>
    </source>
</evidence>
<protein>
    <submittedName>
        <fullName evidence="1">Uncharacterized protein</fullName>
    </submittedName>
</protein>
<keyword evidence="2" id="KW-1185">Reference proteome</keyword>
<accession>A0A139A887</accession>
<organism evidence="1 2">
    <name type="scientific">Gonapodya prolifera (strain JEL478)</name>
    <name type="common">Monoblepharis prolifera</name>
    <dbReference type="NCBI Taxonomy" id="1344416"/>
    <lineage>
        <taxon>Eukaryota</taxon>
        <taxon>Fungi</taxon>
        <taxon>Fungi incertae sedis</taxon>
        <taxon>Chytridiomycota</taxon>
        <taxon>Chytridiomycota incertae sedis</taxon>
        <taxon>Monoblepharidomycetes</taxon>
        <taxon>Monoblepharidales</taxon>
        <taxon>Gonapodyaceae</taxon>
        <taxon>Gonapodya</taxon>
    </lineage>
</organism>
<gene>
    <name evidence="1" type="ORF">M427DRAFT_34428</name>
</gene>
<dbReference type="EMBL" id="KQ965783">
    <property type="protein sequence ID" value="KXS13012.1"/>
    <property type="molecule type" value="Genomic_DNA"/>
</dbReference>
<reference evidence="1 2" key="1">
    <citation type="journal article" date="2015" name="Genome Biol. Evol.">
        <title>Phylogenomic analyses indicate that early fungi evolved digesting cell walls of algal ancestors of land plants.</title>
        <authorList>
            <person name="Chang Y."/>
            <person name="Wang S."/>
            <person name="Sekimoto S."/>
            <person name="Aerts A.L."/>
            <person name="Choi C."/>
            <person name="Clum A."/>
            <person name="LaButti K.M."/>
            <person name="Lindquist E.A."/>
            <person name="Yee Ngan C."/>
            <person name="Ohm R.A."/>
            <person name="Salamov A.A."/>
            <person name="Grigoriev I.V."/>
            <person name="Spatafora J.W."/>
            <person name="Berbee M.L."/>
        </authorList>
    </citation>
    <scope>NUCLEOTIDE SEQUENCE [LARGE SCALE GENOMIC DNA]</scope>
    <source>
        <strain evidence="1 2">JEL478</strain>
    </source>
</reference>
<dbReference type="AlphaFoldDB" id="A0A139A887"/>
<sequence>MADPAQILYAALVGTLSADENVRKASEEQLKLMQIFLMKMISKILNVYAAFLNERAMKGLRKLDDNEDQVEEELEDDIYLEMPLDKIDLKSKFKHILDGMCNSHRAPDWLDN</sequence>